<accession>A0A8C9GJU8</accession>
<dbReference type="Proteomes" id="UP000694416">
    <property type="component" value="Unplaced"/>
</dbReference>
<dbReference type="InterPro" id="IPR002467">
    <property type="entry name" value="Pept_M24A_MAP1"/>
</dbReference>
<feature type="binding site" evidence="8">
    <location>
        <position position="412"/>
    </location>
    <ligand>
        <name>Zn(2+)</name>
        <dbReference type="ChEBI" id="CHEBI:29105"/>
        <label>3</label>
    </ligand>
</feature>
<feature type="binding site" evidence="8">
    <location>
        <position position="553"/>
    </location>
    <ligand>
        <name>Zn(2+)</name>
        <dbReference type="ChEBI" id="CHEBI:29105"/>
        <label>4</label>
        <note>catalytic</note>
    </ligand>
</feature>
<keyword evidence="6 8" id="KW-0378">Hydrolase</keyword>
<dbReference type="PROSITE" id="PS52013">
    <property type="entry name" value="ZF_C6H2"/>
    <property type="match status" value="1"/>
</dbReference>
<dbReference type="Pfam" id="PF00557">
    <property type="entry name" value="Peptidase_M24"/>
    <property type="match status" value="1"/>
</dbReference>
<sequence>MVSTEGTSTKDSRNNSATSSSTNSANIDAPYKLNKNSENCDNNERHNAIIENVNKDNDKREFECDNNNNPCTSTTSQNNNILNNDVKIINMVNRSHQIVGVGTEKKNKEVHKNEIVQREIQSSTEKEREESAQGDIQKSVQDNTQGKEQKNVQNTTSNKILCNGCKEPVNKKLSCPICLSNKINSYFCSQVCFKTNWVEHVKMHKTMVNKDKQEKGDIKNEDKHSNKINSDKGTSAQINGITPSEILQRRLDPKNFDSNDKTYWAFDEHMKNFINFHFTGNLKKWPISKINTVPDHIDKPDYALTSIPKSELVYKKKSDIYINNPIEIERIKEACILGRKTLDFAHHLVAPGVTTDFIDKKVHEYIIQNNAYPSTLNYYKFPKSCCTSVNEVICHGIPDYRPLVKGDILNIDISVYYKGMHADLNETYFVGGIENATEDAKELVQTCYFSLMEAIKKCKPGMLYKHIGNIIDAYVSKKNFSVVRTYSGHGVGKIFHSNPSIPHFKKNKAVGVMKPGHVFTIEPMINQGTYYDTLWPDSWTSATYDGKLSAQFEHTLLVTEKGIEVLTKRTEQSPSLGFDTKSELYGV</sequence>
<feature type="binding site" evidence="8">
    <location>
        <position position="522"/>
    </location>
    <ligand>
        <name>Zn(2+)</name>
        <dbReference type="ChEBI" id="CHEBI:29105"/>
        <label>4</label>
        <note>catalytic</note>
    </ligand>
</feature>
<dbReference type="InterPro" id="IPR036005">
    <property type="entry name" value="Creatinase/aminopeptidase-like"/>
</dbReference>
<dbReference type="PANTHER" id="PTHR43330:SF7">
    <property type="entry name" value="METHIONINE AMINOPEPTIDASE 1"/>
    <property type="match status" value="1"/>
</dbReference>
<feature type="region of interest" description="Disordered" evidence="11">
    <location>
        <begin position="117"/>
        <end position="152"/>
    </location>
</feature>
<keyword evidence="14" id="KW-1185">Reference proteome</keyword>
<feature type="binding site" evidence="8">
    <location>
        <position position="423"/>
    </location>
    <ligand>
        <name>Zn(2+)</name>
        <dbReference type="ChEBI" id="CHEBI:29105"/>
        <label>3</label>
    </ligand>
</feature>
<evidence type="ECO:0000256" key="10">
    <source>
        <dbReference type="RuleBase" id="RU003653"/>
    </source>
</evidence>
<evidence type="ECO:0000313" key="13">
    <source>
        <dbReference type="Ensembl" id="ENSPTEP00000005157.1"/>
    </source>
</evidence>
<evidence type="ECO:0000256" key="6">
    <source>
        <dbReference type="ARBA" id="ARBA00022801"/>
    </source>
</evidence>
<evidence type="ECO:0000256" key="11">
    <source>
        <dbReference type="SAM" id="MobiDB-lite"/>
    </source>
</evidence>
<keyword evidence="4 8" id="KW-0479">Metal-binding</keyword>
<dbReference type="CDD" id="cd01086">
    <property type="entry name" value="MetAP1"/>
    <property type="match status" value="1"/>
</dbReference>
<evidence type="ECO:0000256" key="9">
    <source>
        <dbReference type="PROSITE-ProRule" id="PRU01357"/>
    </source>
</evidence>
<feature type="binding site" evidence="8">
    <location>
        <position position="423"/>
    </location>
    <ligand>
        <name>Zn(2+)</name>
        <dbReference type="ChEBI" id="CHEBI:29105"/>
        <label>4</label>
        <note>catalytic</note>
    </ligand>
</feature>
<dbReference type="AlphaFoldDB" id="A0A8C9GJU8"/>
<feature type="region of interest" description="Disordered" evidence="11">
    <location>
        <begin position="211"/>
        <end position="235"/>
    </location>
</feature>
<feature type="compositionally biased region" description="Basic and acidic residues" evidence="11">
    <location>
        <begin position="211"/>
        <end position="225"/>
    </location>
</feature>
<feature type="binding site" evidence="8">
    <location>
        <position position="489"/>
    </location>
    <ligand>
        <name>Zn(2+)</name>
        <dbReference type="ChEBI" id="CHEBI:29105"/>
        <label>4</label>
        <note>catalytic</note>
    </ligand>
</feature>
<comment type="cofactor">
    <cofactor evidence="8">
        <name>Zn(2+)</name>
        <dbReference type="ChEBI" id="CHEBI:29105"/>
    </cofactor>
    <cofactor evidence="8">
        <name>Co(2+)</name>
        <dbReference type="ChEBI" id="CHEBI:48828"/>
    </cofactor>
    <cofactor evidence="8">
        <name>Mn(2+)</name>
        <dbReference type="ChEBI" id="CHEBI:29035"/>
    </cofactor>
    <cofactor evidence="8">
        <name>Fe(2+)</name>
        <dbReference type="ChEBI" id="CHEBI:29033"/>
    </cofactor>
    <text evidence="8">Binds 2 divalent metal cations per subunit. Has a high-affinity and a low affinity metal-binding site. The true nature of the physiological cofactor is under debate. The enzyme is active with zinc, cobalt, manganese or divalent iron ions. Has high activity with zinc; zinc cofactor is transferred into the active site region by the ZNG1 zinc chaperone.</text>
</comment>
<comment type="subcellular location">
    <subcellularLocation>
        <location evidence="8">Cytoplasm</location>
    </subcellularLocation>
</comment>
<feature type="binding site" evidence="8">
    <location>
        <position position="496"/>
    </location>
    <ligand>
        <name>a protein</name>
        <dbReference type="ChEBI" id="CHEBI:16541"/>
    </ligand>
    <ligandPart>
        <name>N-terminal L-methionine residue</name>
        <dbReference type="ChEBI" id="CHEBI:64731"/>
    </ligandPart>
</feature>
<comment type="subunit">
    <text evidence="8">Associates with the 60S ribosomal subunit of the 80S translational complex.</text>
</comment>
<dbReference type="PANTHER" id="PTHR43330">
    <property type="entry name" value="METHIONINE AMINOPEPTIDASE"/>
    <property type="match status" value="1"/>
</dbReference>
<reference evidence="13" key="2">
    <citation type="submission" date="2025-09" db="UniProtKB">
        <authorList>
            <consortium name="Ensembl"/>
        </authorList>
    </citation>
    <scope>IDENTIFICATION</scope>
</reference>
<feature type="compositionally biased region" description="Polar residues" evidence="11">
    <location>
        <begin position="134"/>
        <end position="144"/>
    </location>
</feature>
<feature type="region of interest" description="Disordered" evidence="11">
    <location>
        <begin position="1"/>
        <end position="42"/>
    </location>
</feature>
<dbReference type="InterPro" id="IPR031615">
    <property type="entry name" value="Zfn-C6H2"/>
</dbReference>
<keyword evidence="2 8" id="KW-0963">Cytoplasm</keyword>
<evidence type="ECO:0000313" key="14">
    <source>
        <dbReference type="Proteomes" id="UP000694416"/>
    </source>
</evidence>
<evidence type="ECO:0000256" key="5">
    <source>
        <dbReference type="ARBA" id="ARBA00022771"/>
    </source>
</evidence>
<dbReference type="EC" id="3.4.11.18" evidence="10"/>
<feature type="binding site" evidence="8">
    <location>
        <position position="395"/>
    </location>
    <ligand>
        <name>a protein</name>
        <dbReference type="ChEBI" id="CHEBI:16541"/>
    </ligand>
    <ligandPart>
        <name>N-terminal L-methionine residue</name>
        <dbReference type="ChEBI" id="CHEBI:64731"/>
    </ligandPart>
</feature>
<dbReference type="PRINTS" id="PR00599">
    <property type="entry name" value="MAPEPTIDASE"/>
</dbReference>
<dbReference type="GO" id="GO:0008270">
    <property type="term" value="F:zinc ion binding"/>
    <property type="evidence" value="ECO:0007669"/>
    <property type="project" value="UniProtKB-KW"/>
</dbReference>
<protein>
    <recommendedName>
        <fullName evidence="10">Methionine aminopeptidase</fullName>
        <ecNumber evidence="10">3.4.11.18</ecNumber>
    </recommendedName>
</protein>
<evidence type="ECO:0000256" key="1">
    <source>
        <dbReference type="ARBA" id="ARBA00022438"/>
    </source>
</evidence>
<keyword evidence="7" id="KW-0862">Zinc</keyword>
<feature type="domain" description="C6H2-type" evidence="12">
    <location>
        <begin position="159"/>
        <end position="211"/>
    </location>
</feature>
<evidence type="ECO:0000256" key="4">
    <source>
        <dbReference type="ARBA" id="ARBA00022723"/>
    </source>
</evidence>
<feature type="compositionally biased region" description="Low complexity" evidence="11">
    <location>
        <begin position="14"/>
        <end position="26"/>
    </location>
</feature>
<dbReference type="GO" id="GO:0070006">
    <property type="term" value="F:metalloaminopeptidase activity"/>
    <property type="evidence" value="ECO:0007669"/>
    <property type="project" value="UniProtKB-UniRule"/>
</dbReference>
<dbReference type="NCBIfam" id="TIGR00500">
    <property type="entry name" value="met_pdase_I"/>
    <property type="match status" value="1"/>
</dbReference>
<dbReference type="GO" id="GO:0004239">
    <property type="term" value="F:initiator methionyl aminopeptidase activity"/>
    <property type="evidence" value="ECO:0007669"/>
    <property type="project" value="UniProtKB-UniRule"/>
</dbReference>
<dbReference type="Ensembl" id="ENSPTET00000007958.1">
    <property type="protein sequence ID" value="ENSPTEP00000005157.1"/>
    <property type="gene ID" value="ENSPTEG00000006002.1"/>
</dbReference>
<organism evidence="13 14">
    <name type="scientific">Piliocolobus tephrosceles</name>
    <name type="common">Ugandan red Colobus</name>
    <dbReference type="NCBI Taxonomy" id="591936"/>
    <lineage>
        <taxon>Eukaryota</taxon>
        <taxon>Metazoa</taxon>
        <taxon>Chordata</taxon>
        <taxon>Craniata</taxon>
        <taxon>Vertebrata</taxon>
        <taxon>Euteleostomi</taxon>
        <taxon>Mammalia</taxon>
        <taxon>Eutheria</taxon>
        <taxon>Euarchontoglires</taxon>
        <taxon>Primates</taxon>
        <taxon>Haplorrhini</taxon>
        <taxon>Catarrhini</taxon>
        <taxon>Cercopithecidae</taxon>
        <taxon>Colobinae</taxon>
        <taxon>Piliocolobus</taxon>
    </lineage>
</organism>
<dbReference type="Gene3D" id="3.90.230.10">
    <property type="entry name" value="Creatinase/methionine aminopeptidase superfamily"/>
    <property type="match status" value="1"/>
</dbReference>
<name>A0A8C9GJU8_9PRIM</name>
<feature type="binding site" evidence="8">
    <location>
        <position position="553"/>
    </location>
    <ligand>
        <name>Zn(2+)</name>
        <dbReference type="ChEBI" id="CHEBI:29105"/>
        <label>3</label>
    </ligand>
</feature>
<comment type="function">
    <text evidence="8 10">Cotranslationally removes the N-terminal methionine from nascent proteins. The N-terminal methionine is often cleaved when the second residue in the primary sequence is small and uncharged (Met-Ala-, Cys, Gly, Pro, Ser, Thr, or Val).</text>
</comment>
<evidence type="ECO:0000256" key="8">
    <source>
        <dbReference type="HAMAP-Rule" id="MF_03174"/>
    </source>
</evidence>
<dbReference type="Pfam" id="PF15801">
    <property type="entry name" value="zf-C6H2"/>
    <property type="match status" value="1"/>
</dbReference>
<comment type="similarity">
    <text evidence="8 9">Belongs to the peptidase M24A family. Methionine aminopeptidase type 1 subfamily.</text>
</comment>
<keyword evidence="3 8" id="KW-0645">Protease</keyword>
<evidence type="ECO:0000256" key="2">
    <source>
        <dbReference type="ARBA" id="ARBA00022490"/>
    </source>
</evidence>
<dbReference type="InterPro" id="IPR000994">
    <property type="entry name" value="Pept_M24"/>
</dbReference>
<dbReference type="PROSITE" id="PS00680">
    <property type="entry name" value="MAP_1"/>
    <property type="match status" value="1"/>
</dbReference>
<dbReference type="InterPro" id="IPR001714">
    <property type="entry name" value="Pept_M24_MAP"/>
</dbReference>
<dbReference type="GO" id="GO:0005829">
    <property type="term" value="C:cytosol"/>
    <property type="evidence" value="ECO:0007669"/>
    <property type="project" value="TreeGrafter"/>
</dbReference>
<proteinExistence type="inferred from homology"/>
<keyword evidence="1 8" id="KW-0031">Aminopeptidase</keyword>
<comment type="cofactor">
    <cofactor evidence="10">
        <name>Co(2+)</name>
        <dbReference type="ChEBI" id="CHEBI:48828"/>
    </cofactor>
    <cofactor evidence="10">
        <name>Zn(2+)</name>
        <dbReference type="ChEBI" id="CHEBI:29105"/>
    </cofactor>
    <cofactor evidence="10">
        <name>Mn(2+)</name>
        <dbReference type="ChEBI" id="CHEBI:29035"/>
    </cofactor>
    <cofactor evidence="10">
        <name>Fe(2+)</name>
        <dbReference type="ChEBI" id="CHEBI:29033"/>
    </cofactor>
    <text evidence="10">Binds 2 divalent metal cations per subunit. Has a high-affinity and a low affinity metal-binding site. The true nature of the physiological cofactor is under debate. The enzyme is active with cobalt, zinc, manganese or divalent iron ions.</text>
</comment>
<comment type="catalytic activity">
    <reaction evidence="8 10">
        <text>Release of N-terminal amino acids, preferentially methionine, from peptides and arylamides.</text>
        <dbReference type="EC" id="3.4.11.18"/>
    </reaction>
</comment>
<evidence type="ECO:0000259" key="12">
    <source>
        <dbReference type="PROSITE" id="PS52013"/>
    </source>
</evidence>
<dbReference type="HAMAP" id="MF_01974">
    <property type="entry name" value="MetAP_1"/>
    <property type="match status" value="1"/>
</dbReference>
<dbReference type="GO" id="GO:0006508">
    <property type="term" value="P:proteolysis"/>
    <property type="evidence" value="ECO:0007669"/>
    <property type="project" value="UniProtKB-KW"/>
</dbReference>
<evidence type="ECO:0000256" key="3">
    <source>
        <dbReference type="ARBA" id="ARBA00022670"/>
    </source>
</evidence>
<keyword evidence="5 9" id="KW-0863">Zinc-finger</keyword>
<evidence type="ECO:0000256" key="7">
    <source>
        <dbReference type="ARBA" id="ARBA00022833"/>
    </source>
</evidence>
<dbReference type="SUPFAM" id="SSF55920">
    <property type="entry name" value="Creatinase/aminopeptidase"/>
    <property type="match status" value="1"/>
</dbReference>
<reference evidence="13" key="1">
    <citation type="submission" date="2025-08" db="UniProtKB">
        <authorList>
            <consortium name="Ensembl"/>
        </authorList>
    </citation>
    <scope>IDENTIFICATION</scope>
</reference>